<comment type="caution">
    <text evidence="1">The sequence shown here is derived from an EMBL/GenBank/DDBJ whole genome shotgun (WGS) entry which is preliminary data.</text>
</comment>
<gene>
    <name evidence="1" type="ORF">B0T26DRAFT_699773</name>
</gene>
<accession>A0AA40ATD5</accession>
<dbReference type="AlphaFoldDB" id="A0AA40ATD5"/>
<dbReference type="EMBL" id="JAUIRO010000003">
    <property type="protein sequence ID" value="KAK0721589.1"/>
    <property type="molecule type" value="Genomic_DNA"/>
</dbReference>
<dbReference type="Proteomes" id="UP001172101">
    <property type="component" value="Unassembled WGS sequence"/>
</dbReference>
<protein>
    <submittedName>
        <fullName evidence="1">Uncharacterized protein</fullName>
    </submittedName>
</protein>
<organism evidence="1 2">
    <name type="scientific">Lasiosphaeria miniovina</name>
    <dbReference type="NCBI Taxonomy" id="1954250"/>
    <lineage>
        <taxon>Eukaryota</taxon>
        <taxon>Fungi</taxon>
        <taxon>Dikarya</taxon>
        <taxon>Ascomycota</taxon>
        <taxon>Pezizomycotina</taxon>
        <taxon>Sordariomycetes</taxon>
        <taxon>Sordariomycetidae</taxon>
        <taxon>Sordariales</taxon>
        <taxon>Lasiosphaeriaceae</taxon>
        <taxon>Lasiosphaeria</taxon>
    </lineage>
</organism>
<reference evidence="1" key="1">
    <citation type="submission" date="2023-06" db="EMBL/GenBank/DDBJ databases">
        <title>Genome-scale phylogeny and comparative genomics of the fungal order Sordariales.</title>
        <authorList>
            <consortium name="Lawrence Berkeley National Laboratory"/>
            <person name="Hensen N."/>
            <person name="Bonometti L."/>
            <person name="Westerberg I."/>
            <person name="Brannstrom I.O."/>
            <person name="Guillou S."/>
            <person name="Cros-Aarteil S."/>
            <person name="Calhoun S."/>
            <person name="Haridas S."/>
            <person name="Kuo A."/>
            <person name="Mondo S."/>
            <person name="Pangilinan J."/>
            <person name="Riley R."/>
            <person name="LaButti K."/>
            <person name="Andreopoulos B."/>
            <person name="Lipzen A."/>
            <person name="Chen C."/>
            <person name="Yanf M."/>
            <person name="Daum C."/>
            <person name="Ng V."/>
            <person name="Clum A."/>
            <person name="Steindorff A."/>
            <person name="Ohm R."/>
            <person name="Martin F."/>
            <person name="Silar P."/>
            <person name="Natvig D."/>
            <person name="Lalanne C."/>
            <person name="Gautier V."/>
            <person name="Ament-velasquez S.L."/>
            <person name="Kruys A."/>
            <person name="Hutchinson M.I."/>
            <person name="Powell A.J."/>
            <person name="Barry K."/>
            <person name="Miller A.N."/>
            <person name="Grigoriev I.V."/>
            <person name="Debuchy R."/>
            <person name="Gladieux P."/>
            <person name="Thoren M.H."/>
            <person name="Johannesson H."/>
        </authorList>
    </citation>
    <scope>NUCLEOTIDE SEQUENCE</scope>
    <source>
        <strain evidence="1">SMH2392-1A</strain>
    </source>
</reference>
<sequence length="232" mass="26983">MVHSAVDLNNLNWPDYDAYAASANRQSGSRLFKALPAEVRQLIYVECWRASGLRQHVFRRKTPLPPVLRDREGRLVRPEVDPYQAEEGLWTRASCTTDPCADDVRWPRFCRARPGQSADASMWAARLRSDWCLHWACEEEDTGHVDHYRRQNRLSRMLQQDLFWNTPAVHRHYEREIEEAPPSDPPARRWAGFLPVMLTCKQMCVTPYFSLCTKLTLGTQGTWSPWRPSTPT</sequence>
<dbReference type="GeneID" id="85324760"/>
<keyword evidence="2" id="KW-1185">Reference proteome</keyword>
<evidence type="ECO:0000313" key="1">
    <source>
        <dbReference type="EMBL" id="KAK0721589.1"/>
    </source>
</evidence>
<dbReference type="RefSeq" id="XP_060297513.1">
    <property type="nucleotide sequence ID" value="XM_060441490.1"/>
</dbReference>
<proteinExistence type="predicted"/>
<name>A0AA40ATD5_9PEZI</name>
<evidence type="ECO:0000313" key="2">
    <source>
        <dbReference type="Proteomes" id="UP001172101"/>
    </source>
</evidence>